<sequence length="444" mass="46684">MKTIRIGAGSGFGGDRIEPAVELAEKGALDYLVFECLAERTIALAQQARLQDPNAGYDRLLDERMRAVLPVCRRSHVRIVSNMGAANPAAAAQAIASIGRDLGYAGLKIAYVLGDDVLGQVRETSPALTDGPGAFADIADRAISANAYLGVAPIVEALAGGADVVITGRVGDPALFMAPLAHEFGWREDDWERLGRGALIGHLLECGSQLTGGYFADPGVKDVADLARLGFPLAEVDADGGALFSKVEGSGGELSLRTCKEQLLYEVHDPARYIQPDVVADFTSARFEQVGPNRVRLSGGGGSPRTDSLKVTIGHHDGFIGEGQISYAGAGAEARARLALAIVEERLRMLGVAVSELRLDVIGVDSVYRGPRPDAEVLDVRARVAGRTASLQDAQRIGREVEAVWINGPAGGGGATWSARQVVAAASALLPRSLIAPTVHWLEA</sequence>
<proteinExistence type="predicted"/>
<feature type="domain" description="Acyclic terpene utilisation N-terminal" evidence="1">
    <location>
        <begin position="4"/>
        <end position="441"/>
    </location>
</feature>
<dbReference type="InterPro" id="IPR010839">
    <property type="entry name" value="AtuA_N"/>
</dbReference>
<evidence type="ECO:0000313" key="3">
    <source>
        <dbReference type="Proteomes" id="UP000603912"/>
    </source>
</evidence>
<accession>A0A917I8Z3</accession>
<dbReference type="PANTHER" id="PTHR47472:SF1">
    <property type="entry name" value="DUF1446-DOMAIN-CONTAINING PROTEIN"/>
    <property type="match status" value="1"/>
</dbReference>
<comment type="caution">
    <text evidence="2">The sequence shown here is derived from an EMBL/GenBank/DDBJ whole genome shotgun (WGS) entry which is preliminary data.</text>
</comment>
<gene>
    <name evidence="2" type="ORF">GCM10007036_30870</name>
</gene>
<organism evidence="2 3">
    <name type="scientific">Alsobacter metallidurans</name>
    <dbReference type="NCBI Taxonomy" id="340221"/>
    <lineage>
        <taxon>Bacteria</taxon>
        <taxon>Pseudomonadati</taxon>
        <taxon>Pseudomonadota</taxon>
        <taxon>Alphaproteobacteria</taxon>
        <taxon>Hyphomicrobiales</taxon>
        <taxon>Alsobacteraceae</taxon>
        <taxon>Alsobacter</taxon>
    </lineage>
</organism>
<reference evidence="2" key="1">
    <citation type="journal article" date="2014" name="Int. J. Syst. Evol. Microbiol.">
        <title>Complete genome sequence of Corynebacterium casei LMG S-19264T (=DSM 44701T), isolated from a smear-ripened cheese.</title>
        <authorList>
            <consortium name="US DOE Joint Genome Institute (JGI-PGF)"/>
            <person name="Walter F."/>
            <person name="Albersmeier A."/>
            <person name="Kalinowski J."/>
            <person name="Ruckert C."/>
        </authorList>
    </citation>
    <scope>NUCLEOTIDE SEQUENCE</scope>
    <source>
        <strain evidence="2">CGMCC 1.12214</strain>
    </source>
</reference>
<reference evidence="2" key="2">
    <citation type="submission" date="2020-09" db="EMBL/GenBank/DDBJ databases">
        <authorList>
            <person name="Sun Q."/>
            <person name="Zhou Y."/>
        </authorList>
    </citation>
    <scope>NUCLEOTIDE SEQUENCE</scope>
    <source>
        <strain evidence="2">CGMCC 1.12214</strain>
    </source>
</reference>
<name>A0A917I8Z3_9HYPH</name>
<dbReference type="PANTHER" id="PTHR47472">
    <property type="entry name" value="PROPIONYL-COA CARBOXYLASE"/>
    <property type="match status" value="1"/>
</dbReference>
<dbReference type="EMBL" id="BMES01000002">
    <property type="protein sequence ID" value="GGH24446.1"/>
    <property type="molecule type" value="Genomic_DNA"/>
</dbReference>
<dbReference type="Pfam" id="PF07287">
    <property type="entry name" value="AtuA"/>
    <property type="match status" value="1"/>
</dbReference>
<protein>
    <submittedName>
        <fullName evidence="2">ABC transporter substrate-binding protein</fullName>
    </submittedName>
</protein>
<dbReference type="RefSeq" id="WP_188518618.1">
    <property type="nucleotide sequence ID" value="NZ_BMES01000002.1"/>
</dbReference>
<dbReference type="Proteomes" id="UP000603912">
    <property type="component" value="Unassembled WGS sequence"/>
</dbReference>
<evidence type="ECO:0000259" key="1">
    <source>
        <dbReference type="Pfam" id="PF07287"/>
    </source>
</evidence>
<evidence type="ECO:0000313" key="2">
    <source>
        <dbReference type="EMBL" id="GGH24446.1"/>
    </source>
</evidence>
<keyword evidence="3" id="KW-1185">Reference proteome</keyword>
<dbReference type="AlphaFoldDB" id="A0A917I8Z3"/>